<organism evidence="2 3">
    <name type="scientific">Sinorhizobium phage phiN3</name>
    <dbReference type="NCBI Taxonomy" id="1647405"/>
    <lineage>
        <taxon>Viruses</taxon>
        <taxon>Duplodnaviria</taxon>
        <taxon>Heunggongvirae</taxon>
        <taxon>Uroviricota</taxon>
        <taxon>Caudoviricetes</taxon>
        <taxon>Emdodecavirus</taxon>
        <taxon>Emdodecavirus N3</taxon>
    </lineage>
</organism>
<feature type="transmembrane region" description="Helical" evidence="1">
    <location>
        <begin position="38"/>
        <end position="67"/>
    </location>
</feature>
<sequence>MSDTTYLPVELHPSDVRRDELEPFINDDGKAFNGNYRAVMIAVAIVFLLIAAVFVNLVASPLINLLLSFI</sequence>
<name>A0A0F6YQ28_9CAUD</name>
<proteinExistence type="predicted"/>
<reference evidence="2 3" key="1">
    <citation type="submission" date="2015-04" db="EMBL/GenBank/DDBJ databases">
        <authorList>
            <person name="Hodson T.S."/>
            <person name="Hyde J.R."/>
            <person name="Schouten J.T."/>
            <person name="Crockett J.T."/>
            <person name="Smith T.A."/>
            <person name="Merrill B.D."/>
            <person name="Crook M.B."/>
            <person name="Griffitts J.S."/>
            <person name="Burnett S.H."/>
            <person name="Grose J.H."/>
            <person name="Breakwell D.P."/>
        </authorList>
    </citation>
    <scope>NUCLEOTIDE SEQUENCE [LARGE SCALE GENOMIC DNA]</scope>
</reference>
<dbReference type="GeneID" id="26638928"/>
<keyword evidence="3" id="KW-1185">Reference proteome</keyword>
<keyword evidence="1" id="KW-0812">Transmembrane</keyword>
<dbReference type="EMBL" id="KR052482">
    <property type="protein sequence ID" value="AKF13456.1"/>
    <property type="molecule type" value="Genomic_DNA"/>
</dbReference>
<evidence type="ECO:0008006" key="4">
    <source>
        <dbReference type="Google" id="ProtNLM"/>
    </source>
</evidence>
<evidence type="ECO:0000313" key="3">
    <source>
        <dbReference type="Proteomes" id="UP000202958"/>
    </source>
</evidence>
<keyword evidence="1" id="KW-0472">Membrane</keyword>
<dbReference type="Proteomes" id="UP000202958">
    <property type="component" value="Segment"/>
</dbReference>
<dbReference type="RefSeq" id="YP_009212433.1">
    <property type="nucleotide sequence ID" value="NC_028945.1"/>
</dbReference>
<gene>
    <name evidence="2" type="ORF">PHIN3_193</name>
</gene>
<dbReference type="KEGG" id="vg:26638928"/>
<keyword evidence="1" id="KW-1133">Transmembrane helix</keyword>
<protein>
    <recommendedName>
        <fullName evidence="4">Transmembrane protein</fullName>
    </recommendedName>
</protein>
<evidence type="ECO:0000313" key="2">
    <source>
        <dbReference type="EMBL" id="AKF13456.1"/>
    </source>
</evidence>
<evidence type="ECO:0000256" key="1">
    <source>
        <dbReference type="SAM" id="Phobius"/>
    </source>
</evidence>
<accession>A0A0F6YQ28</accession>